<dbReference type="EMBL" id="MVHL01000081">
    <property type="protein sequence ID" value="ORA42266.1"/>
    <property type="molecule type" value="Genomic_DNA"/>
</dbReference>
<evidence type="ECO:0000313" key="1">
    <source>
        <dbReference type="EMBL" id="ORA42266.1"/>
    </source>
</evidence>
<organism evidence="1 2">
    <name type="scientific">Mycobacterium bouchedurhonense</name>
    <dbReference type="NCBI Taxonomy" id="701041"/>
    <lineage>
        <taxon>Bacteria</taxon>
        <taxon>Bacillati</taxon>
        <taxon>Actinomycetota</taxon>
        <taxon>Actinomycetes</taxon>
        <taxon>Mycobacteriales</taxon>
        <taxon>Mycobacteriaceae</taxon>
        <taxon>Mycobacterium</taxon>
        <taxon>Mycobacterium avium complex (MAC)</taxon>
    </lineage>
</organism>
<proteinExistence type="predicted"/>
<name>A0ABX3S5U4_MYCBC</name>
<dbReference type="Proteomes" id="UP000192293">
    <property type="component" value="Unassembled WGS sequence"/>
</dbReference>
<sequence>MKVMNEVPPVRQSPPRRSDTVQVSAFTMLVRVPGQPTAVRVFTNDEQDEARGYAAATGGTVVPLPLSEPPGRPK</sequence>
<comment type="caution">
    <text evidence="1">The sequence shown here is derived from an EMBL/GenBank/DDBJ whole genome shotgun (WGS) entry which is preliminary data.</text>
</comment>
<reference evidence="1 2" key="1">
    <citation type="submission" date="2017-02" db="EMBL/GenBank/DDBJ databases">
        <title>The new phylogeny of genus Mycobacterium.</title>
        <authorList>
            <person name="Tortoli E."/>
            <person name="Trovato A."/>
            <person name="Cirillo D.M."/>
        </authorList>
    </citation>
    <scope>NUCLEOTIDE SEQUENCE [LARGE SCALE GENOMIC DNA]</scope>
    <source>
        <strain evidence="1 2">DSM 45439</strain>
    </source>
</reference>
<accession>A0ABX3S5U4</accession>
<evidence type="ECO:0000313" key="2">
    <source>
        <dbReference type="Proteomes" id="UP000192293"/>
    </source>
</evidence>
<protein>
    <submittedName>
        <fullName evidence="1">Uncharacterized protein</fullName>
    </submittedName>
</protein>
<keyword evidence="2" id="KW-1185">Reference proteome</keyword>
<gene>
    <name evidence="1" type="ORF">BST19_25625</name>
</gene>